<dbReference type="NCBIfam" id="TIGR03855">
    <property type="entry name" value="NAD_NadX"/>
    <property type="match status" value="1"/>
</dbReference>
<dbReference type="GO" id="GO:0016639">
    <property type="term" value="F:oxidoreductase activity, acting on the CH-NH2 group of donors, NAD or NADP as acceptor"/>
    <property type="evidence" value="ECO:0007669"/>
    <property type="project" value="UniProtKB-UniRule"/>
</dbReference>
<keyword evidence="2 6" id="KW-0662">Pyridine nucleotide biosynthesis</keyword>
<dbReference type="InterPro" id="IPR020626">
    <property type="entry name" value="Asp_DH_prok"/>
</dbReference>
<keyword evidence="4 6" id="KW-0560">Oxidoreductase</keyword>
<evidence type="ECO:0000256" key="3">
    <source>
        <dbReference type="ARBA" id="ARBA00022857"/>
    </source>
</evidence>
<dbReference type="HOGENOM" id="CLU_089550_0_0_2"/>
<dbReference type="eggNOG" id="arCOG00254">
    <property type="taxonomic scope" value="Archaea"/>
</dbReference>
<protein>
    <recommendedName>
        <fullName evidence="6">L-aspartate dehydrogenase</fullName>
        <ecNumber evidence="6">1.4.1.21</ecNumber>
    </recommendedName>
</protein>
<feature type="active site" evidence="6">
    <location>
        <position position="203"/>
    </location>
</feature>
<dbReference type="Pfam" id="PF03447">
    <property type="entry name" value="NAD_binding_3"/>
    <property type="match status" value="1"/>
</dbReference>
<dbReference type="KEGG" id="mfo:Metfor_2687"/>
<dbReference type="InParanoid" id="L0HI40"/>
<dbReference type="GO" id="GO:0050661">
    <property type="term" value="F:NADP binding"/>
    <property type="evidence" value="ECO:0007669"/>
    <property type="project" value="UniProtKB-UniRule"/>
</dbReference>
<feature type="domain" description="Aspartate dehydrogenase" evidence="7">
    <location>
        <begin position="153"/>
        <end position="238"/>
    </location>
</feature>
<dbReference type="InterPro" id="IPR002811">
    <property type="entry name" value="Asp_DH"/>
</dbReference>
<evidence type="ECO:0000256" key="4">
    <source>
        <dbReference type="ARBA" id="ARBA00023002"/>
    </source>
</evidence>
<comment type="catalytic activity">
    <reaction evidence="6">
        <text>L-aspartate + NAD(+) + H2O = oxaloacetate + NH4(+) + NADH + H(+)</text>
        <dbReference type="Rhea" id="RHEA:11788"/>
        <dbReference type="ChEBI" id="CHEBI:15377"/>
        <dbReference type="ChEBI" id="CHEBI:15378"/>
        <dbReference type="ChEBI" id="CHEBI:16452"/>
        <dbReference type="ChEBI" id="CHEBI:28938"/>
        <dbReference type="ChEBI" id="CHEBI:29991"/>
        <dbReference type="ChEBI" id="CHEBI:57540"/>
        <dbReference type="ChEBI" id="CHEBI:57945"/>
        <dbReference type="EC" id="1.4.1.21"/>
    </reaction>
</comment>
<dbReference type="AlphaFoldDB" id="L0HI40"/>
<evidence type="ECO:0000259" key="8">
    <source>
        <dbReference type="Pfam" id="PF03447"/>
    </source>
</evidence>
<gene>
    <name evidence="6" type="primary">nadX</name>
    <name evidence="9" type="ordered locus">Metfor_2687</name>
</gene>
<dbReference type="Proteomes" id="UP000010824">
    <property type="component" value="Chromosome"/>
</dbReference>
<feature type="binding site" evidence="6">
    <location>
        <position position="119"/>
    </location>
    <ligand>
        <name>NAD(+)</name>
        <dbReference type="ChEBI" id="CHEBI:57540"/>
    </ligand>
</feature>
<dbReference type="InterPro" id="IPR022487">
    <property type="entry name" value="Asp_DH_arc"/>
</dbReference>
<comment type="miscellaneous">
    <text evidence="6">The iminoaspartate product is unstable in aqueous solution and can decompose to oxaloacetate and ammonia.</text>
</comment>
<comment type="catalytic activity">
    <reaction evidence="6">
        <text>L-aspartate + NADP(+) + H2O = oxaloacetate + NH4(+) + NADPH + H(+)</text>
        <dbReference type="Rhea" id="RHEA:11784"/>
        <dbReference type="ChEBI" id="CHEBI:15377"/>
        <dbReference type="ChEBI" id="CHEBI:15378"/>
        <dbReference type="ChEBI" id="CHEBI:16452"/>
        <dbReference type="ChEBI" id="CHEBI:28938"/>
        <dbReference type="ChEBI" id="CHEBI:29991"/>
        <dbReference type="ChEBI" id="CHEBI:57783"/>
        <dbReference type="ChEBI" id="CHEBI:58349"/>
        <dbReference type="EC" id="1.4.1.21"/>
    </reaction>
</comment>
<dbReference type="GO" id="GO:0009435">
    <property type="term" value="P:NAD+ biosynthetic process"/>
    <property type="evidence" value="ECO:0007669"/>
    <property type="project" value="UniProtKB-UniRule"/>
</dbReference>
<dbReference type="PANTHER" id="PTHR31873">
    <property type="entry name" value="L-ASPARTATE DEHYDROGENASE-RELATED"/>
    <property type="match status" value="1"/>
</dbReference>
<reference evidence="10" key="1">
    <citation type="submission" date="2011-12" db="EMBL/GenBank/DDBJ databases">
        <title>Complete sequence of Methanoregula formicicum SMSP.</title>
        <authorList>
            <person name="Lucas S."/>
            <person name="Han J."/>
            <person name="Lapidus A."/>
            <person name="Cheng J.-F."/>
            <person name="Goodwin L."/>
            <person name="Pitluck S."/>
            <person name="Peters L."/>
            <person name="Ovchinnikova G."/>
            <person name="Teshima H."/>
            <person name="Detter J.C."/>
            <person name="Han C."/>
            <person name="Tapia R."/>
            <person name="Land M."/>
            <person name="Hauser L."/>
            <person name="Kyrpides N."/>
            <person name="Ivanova N."/>
            <person name="Pagani I."/>
            <person name="Imachi H."/>
            <person name="Tamaki H."/>
            <person name="Sekiguchi Y."/>
            <person name="Kamagata Y."/>
            <person name="Cadillo-Quiroz H."/>
            <person name="Zinder S."/>
            <person name="Liu W.-T."/>
            <person name="Woyke T."/>
        </authorList>
    </citation>
    <scope>NUCLEOTIDE SEQUENCE [LARGE SCALE GENOMIC DNA]</scope>
    <source>
        <strain evidence="10">DSM 22288 / NBRC 105244 / SMSP</strain>
    </source>
</reference>
<keyword evidence="3 6" id="KW-0521">NADP</keyword>
<feature type="binding site" evidence="6">
    <location>
        <position position="175"/>
    </location>
    <ligand>
        <name>NAD(+)</name>
        <dbReference type="ChEBI" id="CHEBI:57540"/>
    </ligand>
</feature>
<evidence type="ECO:0000256" key="2">
    <source>
        <dbReference type="ARBA" id="ARBA00022642"/>
    </source>
</evidence>
<dbReference type="EC" id="1.4.1.21" evidence="6"/>
<dbReference type="SUPFAM" id="SSF51735">
    <property type="entry name" value="NAD(P)-binding Rossmann-fold domains"/>
    <property type="match status" value="1"/>
</dbReference>
<name>L0HI40_METFS</name>
<evidence type="ECO:0000256" key="5">
    <source>
        <dbReference type="ARBA" id="ARBA00023027"/>
    </source>
</evidence>
<organism evidence="9 10">
    <name type="scientific">Methanoregula formicica (strain DSM 22288 / NBRC 105244 / SMSP)</name>
    <dbReference type="NCBI Taxonomy" id="593750"/>
    <lineage>
        <taxon>Archaea</taxon>
        <taxon>Methanobacteriati</taxon>
        <taxon>Methanobacteriota</taxon>
        <taxon>Stenosarchaea group</taxon>
        <taxon>Methanomicrobia</taxon>
        <taxon>Methanomicrobiales</taxon>
        <taxon>Methanoregulaceae</taxon>
        <taxon>Methanoregula</taxon>
    </lineage>
</organism>
<dbReference type="PIRSF" id="PIRSF005227">
    <property type="entry name" value="Asp_dh_NAD_syn"/>
    <property type="match status" value="1"/>
</dbReference>
<evidence type="ECO:0000313" key="10">
    <source>
        <dbReference type="Proteomes" id="UP000010824"/>
    </source>
</evidence>
<comment type="pathway">
    <text evidence="6">Cofactor biosynthesis; NAD(+) biosynthesis; iminoaspartate from L-aspartate (dehydrogenase route): step 1/1.</text>
</comment>
<dbReference type="HAMAP" id="MF_01265">
    <property type="entry name" value="NadX"/>
    <property type="match status" value="1"/>
</dbReference>
<dbReference type="SUPFAM" id="SSF55347">
    <property type="entry name" value="Glyceraldehyde-3-phosphate dehydrogenase-like, C-terminal domain"/>
    <property type="match status" value="1"/>
</dbReference>
<dbReference type="STRING" id="593750.Metfor_2687"/>
<comment type="function">
    <text evidence="6">Specifically catalyzes the NAD or NADP-dependent dehydrogenation of L-aspartate to iminoaspartate.</text>
</comment>
<dbReference type="Gene3D" id="3.40.50.720">
    <property type="entry name" value="NAD(P)-binding Rossmann-like Domain"/>
    <property type="match status" value="1"/>
</dbReference>
<evidence type="ECO:0000256" key="6">
    <source>
        <dbReference type="HAMAP-Rule" id="MF_01265"/>
    </source>
</evidence>
<dbReference type="GO" id="GO:0033735">
    <property type="term" value="F:aspartate dehydrogenase [NAD(P)+] activity"/>
    <property type="evidence" value="ECO:0007669"/>
    <property type="project" value="UniProtKB-EC"/>
</dbReference>
<dbReference type="UniPathway" id="UPA00253">
    <property type="reaction ID" value="UER00456"/>
</dbReference>
<dbReference type="FunCoup" id="L0HI40">
    <property type="interactions" value="91"/>
</dbReference>
<evidence type="ECO:0000259" key="7">
    <source>
        <dbReference type="Pfam" id="PF01958"/>
    </source>
</evidence>
<dbReference type="InterPro" id="IPR005106">
    <property type="entry name" value="Asp/hSer_DH_NAD-bd"/>
</dbReference>
<dbReference type="GeneID" id="14308470"/>
<dbReference type="GO" id="GO:0051287">
    <property type="term" value="F:NAD binding"/>
    <property type="evidence" value="ECO:0007669"/>
    <property type="project" value="UniProtKB-UniRule"/>
</dbReference>
<keyword evidence="5 6" id="KW-0520">NAD</keyword>
<dbReference type="NCBIfam" id="NF009829">
    <property type="entry name" value="PRK13303.1-4"/>
    <property type="match status" value="1"/>
</dbReference>
<dbReference type="OrthoDB" id="15415at2157"/>
<dbReference type="Gene3D" id="3.30.360.10">
    <property type="entry name" value="Dihydrodipicolinate Reductase, domain 2"/>
    <property type="match status" value="1"/>
</dbReference>
<dbReference type="InterPro" id="IPR036291">
    <property type="entry name" value="NAD(P)-bd_dom_sf"/>
</dbReference>
<keyword evidence="10" id="KW-1185">Reference proteome</keyword>
<evidence type="ECO:0000256" key="1">
    <source>
        <dbReference type="ARBA" id="ARBA00008331"/>
    </source>
</evidence>
<comment type="similarity">
    <text evidence="1 6">Belongs to the L-aspartate dehydrogenase family.</text>
</comment>
<sequence>MLRIGLLGCGNIGHIIARHAGRFTIVAVFDQVPDRAREIEAISGATAYREFDSFIQAGFDIVVEAASVSAVKRHAPDVLAHGKDMVIMSVGALTDPGFRNLIRAKARENGRKVYIPSGAIFGLDNLKIGRISTLRKLLLRTTKSPAALGIEAHERRQIFAGKANECIKSFPKNVNVSVAMSLAAGMDADVELFVDPAVDQNVHELFIEGDFGETYVRVTNMPSPDNPATSYLAALSVLSLLEKMDDPIVVGT</sequence>
<dbReference type="Pfam" id="PF01958">
    <property type="entry name" value="Asp_DH_C"/>
    <property type="match status" value="1"/>
</dbReference>
<dbReference type="RefSeq" id="WP_015286637.1">
    <property type="nucleotide sequence ID" value="NC_019943.1"/>
</dbReference>
<dbReference type="EMBL" id="CP003167">
    <property type="protein sequence ID" value="AGB03675.1"/>
    <property type="molecule type" value="Genomic_DNA"/>
</dbReference>
<dbReference type="PANTHER" id="PTHR31873:SF6">
    <property type="entry name" value="ASPARTATE DEHYDROGENASE DOMAIN-CONTAINING PROTEIN"/>
    <property type="match status" value="1"/>
</dbReference>
<dbReference type="InterPro" id="IPR011182">
    <property type="entry name" value="L-Asp_DH"/>
</dbReference>
<evidence type="ECO:0000313" key="9">
    <source>
        <dbReference type="EMBL" id="AGB03675.1"/>
    </source>
</evidence>
<reference evidence="9 10" key="2">
    <citation type="journal article" date="2014" name="Genome Announc.">
        <title>Complete Genome Sequence of Methanoregula formicica SMSPT, a Mesophilic Hydrogenotrophic Methanogen Isolated from a Methanogenic Upflow Anaerobic Sludge Blanket Reactor.</title>
        <authorList>
            <person name="Yamamoto K."/>
            <person name="Tamaki H."/>
            <person name="Cadillo-Quiroz H."/>
            <person name="Imachi H."/>
            <person name="Kyrpides N."/>
            <person name="Woyke T."/>
            <person name="Goodwin L."/>
            <person name="Zinder S.H."/>
            <person name="Kamagata Y."/>
            <person name="Liu W.T."/>
        </authorList>
    </citation>
    <scope>NUCLEOTIDE SEQUENCE [LARGE SCALE GENOMIC DNA]</scope>
    <source>
        <strain evidence="10">DSM 22288 / NBRC 105244 / SMSP</strain>
    </source>
</reference>
<accession>L0HI40</accession>
<proteinExistence type="inferred from homology"/>
<feature type="domain" description="Aspartate/homoserine dehydrogenase NAD-binding" evidence="8">
    <location>
        <begin position="8"/>
        <end position="116"/>
    </location>
</feature>